<dbReference type="Gene3D" id="1.25.40.20">
    <property type="entry name" value="Ankyrin repeat-containing domain"/>
    <property type="match status" value="3"/>
</dbReference>
<accession>A0A8H4ZCJ4</accession>
<evidence type="ECO:0008006" key="6">
    <source>
        <dbReference type="Google" id="ProtNLM"/>
    </source>
</evidence>
<dbReference type="PANTHER" id="PTHR24198">
    <property type="entry name" value="ANKYRIN REPEAT AND PROTEIN KINASE DOMAIN-CONTAINING PROTEIN"/>
    <property type="match status" value="1"/>
</dbReference>
<evidence type="ECO:0000256" key="3">
    <source>
        <dbReference type="PROSITE-ProRule" id="PRU00023"/>
    </source>
</evidence>
<dbReference type="SMART" id="SM00248">
    <property type="entry name" value="ANK"/>
    <property type="match status" value="6"/>
</dbReference>
<dbReference type="GO" id="GO:0005737">
    <property type="term" value="C:cytoplasm"/>
    <property type="evidence" value="ECO:0007669"/>
    <property type="project" value="TreeGrafter"/>
</dbReference>
<comment type="caution">
    <text evidence="4">The sequence shown here is derived from an EMBL/GenBank/DDBJ whole genome shotgun (WGS) entry which is preliminary data.</text>
</comment>
<organism evidence="4 5">
    <name type="scientific">Fusarium anthophilum</name>
    <dbReference type="NCBI Taxonomy" id="48485"/>
    <lineage>
        <taxon>Eukaryota</taxon>
        <taxon>Fungi</taxon>
        <taxon>Dikarya</taxon>
        <taxon>Ascomycota</taxon>
        <taxon>Pezizomycotina</taxon>
        <taxon>Sordariomycetes</taxon>
        <taxon>Hypocreomycetidae</taxon>
        <taxon>Hypocreales</taxon>
        <taxon>Nectriaceae</taxon>
        <taxon>Fusarium</taxon>
        <taxon>Fusarium fujikuroi species complex</taxon>
    </lineage>
</organism>
<gene>
    <name evidence="4" type="ORF">FANTH_8212</name>
</gene>
<name>A0A8H4ZCJ4_9HYPO</name>
<dbReference type="Pfam" id="PF00023">
    <property type="entry name" value="Ank"/>
    <property type="match status" value="1"/>
</dbReference>
<dbReference type="InterPro" id="IPR002110">
    <property type="entry name" value="Ankyrin_rpt"/>
</dbReference>
<protein>
    <recommendedName>
        <fullName evidence="6">Ankyrin</fullName>
    </recommendedName>
</protein>
<feature type="repeat" description="ANK" evidence="3">
    <location>
        <begin position="359"/>
        <end position="397"/>
    </location>
</feature>
<evidence type="ECO:0000256" key="2">
    <source>
        <dbReference type="ARBA" id="ARBA00023043"/>
    </source>
</evidence>
<dbReference type="PANTHER" id="PTHR24198:SF165">
    <property type="entry name" value="ANKYRIN REPEAT-CONTAINING PROTEIN-RELATED"/>
    <property type="match status" value="1"/>
</dbReference>
<reference evidence="4 5" key="1">
    <citation type="journal article" date="2020" name="BMC Genomics">
        <title>Correction to: Identification and distribution of gene clusters required for synthesis of sphingolipid metabolism inhibitors in diverse species of the filamentous fungus Fusarium.</title>
        <authorList>
            <person name="Kim H.S."/>
            <person name="Lohmar J.M."/>
            <person name="Busman M."/>
            <person name="Brown D.W."/>
            <person name="Naumann T.A."/>
            <person name="Divon H.H."/>
            <person name="Lysoe E."/>
            <person name="Uhlig S."/>
            <person name="Proctor R.H."/>
        </authorList>
    </citation>
    <scope>NUCLEOTIDE SEQUENCE [LARGE SCALE GENOMIC DNA]</scope>
    <source>
        <strain evidence="4 5">NRRL 25214</strain>
    </source>
</reference>
<dbReference type="EMBL" id="JABEVY010000191">
    <property type="protein sequence ID" value="KAF5243390.1"/>
    <property type="molecule type" value="Genomic_DNA"/>
</dbReference>
<keyword evidence="5" id="KW-1185">Reference proteome</keyword>
<dbReference type="SUPFAM" id="SSF48403">
    <property type="entry name" value="Ankyrin repeat"/>
    <property type="match status" value="1"/>
</dbReference>
<dbReference type="PROSITE" id="PS50088">
    <property type="entry name" value="ANK_REPEAT"/>
    <property type="match status" value="1"/>
</dbReference>
<evidence type="ECO:0000313" key="5">
    <source>
        <dbReference type="Proteomes" id="UP000573603"/>
    </source>
</evidence>
<dbReference type="Proteomes" id="UP000573603">
    <property type="component" value="Unassembled WGS sequence"/>
</dbReference>
<keyword evidence="2 3" id="KW-0040">ANK repeat</keyword>
<sequence>MVMSPYQNFRQHQNSIFIEPERPAGQRPTIVDTDGSTLYETFRFPLRTAIIEYDDTTALKKYLGNAPWAIKRGHPLGMGSDPFIVAATHGSLHSLRILLDHYAHFMKPSGRTDLDGRCYDVLNTAARCGQLEVVKVLLDHPLLQIDLHHNYHGFTPIMAAADIFDWAADAFDLAVDTFDWRNNLDGKEAVINLFLDRGAHASDADYVWHYCDNPVTGEPKDKRIPTFMALNLAAEWAGSDLIRRLIQSGADPNITIMENKNDRVRTDITIISTASRCANVEALKVLIDCAGKVGGVADAVSNRDSWGSMPLHWACQVLTEEKPREMTAEVMAEKLQRIITTVDLLLGCNPETINAQDMYGNTPLHYAAKTYSNCGRKYTAIYQFLCDRGADASILNKKSETALHCLCHDNGGWPSIQQR</sequence>
<keyword evidence="1" id="KW-0677">Repeat</keyword>
<dbReference type="AlphaFoldDB" id="A0A8H4ZCJ4"/>
<evidence type="ECO:0000256" key="1">
    <source>
        <dbReference type="ARBA" id="ARBA00022737"/>
    </source>
</evidence>
<evidence type="ECO:0000313" key="4">
    <source>
        <dbReference type="EMBL" id="KAF5243390.1"/>
    </source>
</evidence>
<proteinExistence type="predicted"/>
<dbReference type="InterPro" id="IPR036770">
    <property type="entry name" value="Ankyrin_rpt-contain_sf"/>
</dbReference>